<name>A0ABV0X2F3_9TELE</name>
<proteinExistence type="predicted"/>
<reference evidence="1 2" key="1">
    <citation type="submission" date="2021-06" db="EMBL/GenBank/DDBJ databases">
        <authorList>
            <person name="Palmer J.M."/>
        </authorList>
    </citation>
    <scope>NUCLEOTIDE SEQUENCE [LARGE SCALE GENOMIC DNA]</scope>
    <source>
        <strain evidence="1 2">XR_2019</strain>
        <tissue evidence="1">Muscle</tissue>
    </source>
</reference>
<protein>
    <submittedName>
        <fullName evidence="1">Uncharacterized protein</fullName>
    </submittedName>
</protein>
<gene>
    <name evidence="1" type="ORF">XENORESO_003870</name>
</gene>
<comment type="caution">
    <text evidence="1">The sequence shown here is derived from an EMBL/GenBank/DDBJ whole genome shotgun (WGS) entry which is preliminary data.</text>
</comment>
<dbReference type="Proteomes" id="UP001444071">
    <property type="component" value="Unassembled WGS sequence"/>
</dbReference>
<dbReference type="EMBL" id="JAHRIM010081741">
    <property type="protein sequence ID" value="MEQ2275472.1"/>
    <property type="molecule type" value="Genomic_DNA"/>
</dbReference>
<sequence length="136" mass="15693">MSRRGLWSSEELQAQTEQNPMRRTFFFVPFFFSISPVLPRNDPFVWSSLNSVCVKGVNSHFYRSLDRASRVHGPLYLRLKPIVWTVRNFRVVKESFGACSGGLDTFLDISGSCLDKSESCMFLRGCRCMKWSTFKS</sequence>
<organism evidence="1 2">
    <name type="scientific">Xenotaenia resolanae</name>
    <dbReference type="NCBI Taxonomy" id="208358"/>
    <lineage>
        <taxon>Eukaryota</taxon>
        <taxon>Metazoa</taxon>
        <taxon>Chordata</taxon>
        <taxon>Craniata</taxon>
        <taxon>Vertebrata</taxon>
        <taxon>Euteleostomi</taxon>
        <taxon>Actinopterygii</taxon>
        <taxon>Neopterygii</taxon>
        <taxon>Teleostei</taxon>
        <taxon>Neoteleostei</taxon>
        <taxon>Acanthomorphata</taxon>
        <taxon>Ovalentaria</taxon>
        <taxon>Atherinomorphae</taxon>
        <taxon>Cyprinodontiformes</taxon>
        <taxon>Goodeidae</taxon>
        <taxon>Xenotaenia</taxon>
    </lineage>
</organism>
<evidence type="ECO:0000313" key="2">
    <source>
        <dbReference type="Proteomes" id="UP001444071"/>
    </source>
</evidence>
<keyword evidence="2" id="KW-1185">Reference proteome</keyword>
<evidence type="ECO:0000313" key="1">
    <source>
        <dbReference type="EMBL" id="MEQ2275472.1"/>
    </source>
</evidence>
<accession>A0ABV0X2F3</accession>